<dbReference type="GeneID" id="93610655"/>
<dbReference type="InParanoid" id="I1BRZ9"/>
<proteinExistence type="predicted"/>
<evidence type="ECO:0000313" key="2">
    <source>
        <dbReference type="Proteomes" id="UP000009138"/>
    </source>
</evidence>
<dbReference type="VEuPathDB" id="FungiDB:RO3G_03684"/>
<dbReference type="RefSeq" id="XP_067514375.1">
    <property type="nucleotide sequence ID" value="XM_067658274.1"/>
</dbReference>
<reference evidence="1 2" key="1">
    <citation type="journal article" date="2009" name="PLoS Genet.">
        <title>Genomic analysis of the basal lineage fungus Rhizopus oryzae reveals a whole-genome duplication.</title>
        <authorList>
            <person name="Ma L.-J."/>
            <person name="Ibrahim A.S."/>
            <person name="Skory C."/>
            <person name="Grabherr M.G."/>
            <person name="Burger G."/>
            <person name="Butler M."/>
            <person name="Elias M."/>
            <person name="Idnurm A."/>
            <person name="Lang B.F."/>
            <person name="Sone T."/>
            <person name="Abe A."/>
            <person name="Calvo S.E."/>
            <person name="Corrochano L.M."/>
            <person name="Engels R."/>
            <person name="Fu J."/>
            <person name="Hansberg W."/>
            <person name="Kim J.-M."/>
            <person name="Kodira C.D."/>
            <person name="Koehrsen M.J."/>
            <person name="Liu B."/>
            <person name="Miranda-Saavedra D."/>
            <person name="O'Leary S."/>
            <person name="Ortiz-Castellanos L."/>
            <person name="Poulter R."/>
            <person name="Rodriguez-Romero J."/>
            <person name="Ruiz-Herrera J."/>
            <person name="Shen Y.-Q."/>
            <person name="Zeng Q."/>
            <person name="Galagan J."/>
            <person name="Birren B.W."/>
            <person name="Cuomo C.A."/>
            <person name="Wickes B.L."/>
        </authorList>
    </citation>
    <scope>NUCLEOTIDE SEQUENCE [LARGE SCALE GENOMIC DNA]</scope>
    <source>
        <strain evidence="2">RA 99-880 / ATCC MYA-4621 / FGSC 9543 / NRRL 43880</strain>
    </source>
</reference>
<gene>
    <name evidence="1" type="ORF">RO3G_03684</name>
</gene>
<keyword evidence="2" id="KW-1185">Reference proteome</keyword>
<evidence type="ECO:0000313" key="1">
    <source>
        <dbReference type="EMBL" id="EIE78979.1"/>
    </source>
</evidence>
<dbReference type="OrthoDB" id="2154985at2759"/>
<dbReference type="Proteomes" id="UP000009138">
    <property type="component" value="Unassembled WGS sequence"/>
</dbReference>
<sequence length="173" mass="20235">MSANEHWAESKVKQWMQLAKTHGIPLAQVFNMVSPPMWELAYFVNGVSCWSEPILRNMEHQLTGMMKNECPDYFAFLLMGVIYRDRMKNRELALSSFCTVVNHATEHWTVPCAMYEIAATHYIALDGRKPGIDEKNLVLDWIKRVDFYYAHTSNNDEWKTCMKMKCQVLLESF</sequence>
<dbReference type="AlphaFoldDB" id="I1BRZ9"/>
<protein>
    <submittedName>
        <fullName evidence="1">Uncharacterized protein</fullName>
    </submittedName>
</protein>
<name>I1BRZ9_RHIO9</name>
<dbReference type="EMBL" id="CH476733">
    <property type="protein sequence ID" value="EIE78979.1"/>
    <property type="molecule type" value="Genomic_DNA"/>
</dbReference>
<accession>I1BRZ9</accession>
<organism evidence="1 2">
    <name type="scientific">Rhizopus delemar (strain RA 99-880 / ATCC MYA-4621 / FGSC 9543 / NRRL 43880)</name>
    <name type="common">Mucormycosis agent</name>
    <name type="synonym">Rhizopus arrhizus var. delemar</name>
    <dbReference type="NCBI Taxonomy" id="246409"/>
    <lineage>
        <taxon>Eukaryota</taxon>
        <taxon>Fungi</taxon>
        <taxon>Fungi incertae sedis</taxon>
        <taxon>Mucoromycota</taxon>
        <taxon>Mucoromycotina</taxon>
        <taxon>Mucoromycetes</taxon>
        <taxon>Mucorales</taxon>
        <taxon>Mucorineae</taxon>
        <taxon>Rhizopodaceae</taxon>
        <taxon>Rhizopus</taxon>
    </lineage>
</organism>